<evidence type="ECO:0000256" key="5">
    <source>
        <dbReference type="ARBA" id="ARBA00022801"/>
    </source>
</evidence>
<keyword evidence="6" id="KW-0720">Serine protease</keyword>
<comment type="caution">
    <text evidence="7">The sequence shown here is derived from an EMBL/GenBank/DDBJ whole genome shotgun (WGS) entry which is preliminary data.</text>
</comment>
<keyword evidence="3 6" id="KW-0645">Protease</keyword>
<evidence type="ECO:0000256" key="4">
    <source>
        <dbReference type="ARBA" id="ARBA00022729"/>
    </source>
</evidence>
<accession>A0A0G1U9T6</accession>
<dbReference type="GO" id="GO:0043171">
    <property type="term" value="P:peptide catabolic process"/>
    <property type="evidence" value="ECO:0007669"/>
    <property type="project" value="UniProtKB-UniRule"/>
</dbReference>
<dbReference type="InterPro" id="IPR009003">
    <property type="entry name" value="Peptidase_S1_PA"/>
</dbReference>
<evidence type="ECO:0000256" key="3">
    <source>
        <dbReference type="ARBA" id="ARBA00022670"/>
    </source>
</evidence>
<comment type="similarity">
    <text evidence="1 6">Belongs to the peptidase S46 family.</text>
</comment>
<dbReference type="EC" id="3.4.14.-" evidence="6"/>
<evidence type="ECO:0000313" key="8">
    <source>
        <dbReference type="Proteomes" id="UP000034956"/>
    </source>
</evidence>
<dbReference type="Pfam" id="PF10459">
    <property type="entry name" value="Peptidase_S46"/>
    <property type="match status" value="1"/>
</dbReference>
<evidence type="ECO:0000256" key="2">
    <source>
        <dbReference type="ARBA" id="ARBA00022438"/>
    </source>
</evidence>
<evidence type="ECO:0000256" key="6">
    <source>
        <dbReference type="RuleBase" id="RU366067"/>
    </source>
</evidence>
<evidence type="ECO:0000256" key="1">
    <source>
        <dbReference type="ARBA" id="ARBA00010491"/>
    </source>
</evidence>
<dbReference type="Proteomes" id="UP000034956">
    <property type="component" value="Unassembled WGS sequence"/>
</dbReference>
<gene>
    <name evidence="7" type="ORF">UY23_C0005G0027</name>
</gene>
<comment type="function">
    <text evidence="6">Catalyzes the removal of dipeptides from the N-terminus of oligopeptides.</text>
</comment>
<dbReference type="SUPFAM" id="SSF50494">
    <property type="entry name" value="Trypsin-like serine proteases"/>
    <property type="match status" value="1"/>
</dbReference>
<proteinExistence type="inferred from homology"/>
<dbReference type="PANTHER" id="PTHR38469">
    <property type="entry name" value="PERIPLASMIC PEPTIDASE SUBFAMILY S1B"/>
    <property type="match status" value="1"/>
</dbReference>
<keyword evidence="5 6" id="KW-0378">Hydrolase</keyword>
<dbReference type="PATRIC" id="fig|1618660.3.peg.651"/>
<dbReference type="GO" id="GO:0008239">
    <property type="term" value="F:dipeptidyl-peptidase activity"/>
    <property type="evidence" value="ECO:0007669"/>
    <property type="project" value="UniProtKB-UniRule"/>
</dbReference>
<keyword evidence="4" id="KW-0732">Signal</keyword>
<name>A0A0G1U9T6_9BACT</name>
<dbReference type="GO" id="GO:0070009">
    <property type="term" value="F:serine-type aminopeptidase activity"/>
    <property type="evidence" value="ECO:0007669"/>
    <property type="project" value="UniProtKB-UniRule"/>
</dbReference>
<keyword evidence="2 6" id="KW-0031">Aminopeptidase</keyword>
<dbReference type="PANTHER" id="PTHR38469:SF1">
    <property type="entry name" value="PERIPLASMIC PEPTIDASE SUBFAMILY S1B"/>
    <property type="match status" value="1"/>
</dbReference>
<sequence>MAEQSILRGDEGMWLPNALPLKRLKELYGFEPKPGWAERVQKASVRMNNGGSASFVSPQGLLVTNHHVAESILGDLSSPQKDYIADGFYAESLEKEIKAPQLEVNILWEIEDVTERVLGAVTPEMSTDESKEAKKAEIVRIEKESFEATRLRSDVVTLYQGGQYHLYRYRKYTDIRLVFAPEHDIANFGGDFDNYEYPRYSLDVAFFRVYENEKPLETEYFFKWATENSKEKDLQFVSGHPGHTDRLSTSARIKYLRDFGLPYQLNLLRRQEISLQQYAGRSAENERRAQRPIHSVQNQRKRLVGQLAAIEDPDFMAAILEREEELRNRVSVDPEMKARYGDAWAMVEKAEAKVLTIRNELNLLENGLGFLSRYFGIARTLVRLADENEKPNSERLREYAEASLDSLLEKLFSPAPIYSDLEEHTLADSLALLAETLGFENILVKQVLAGKSPVGRAQKLVSGTKLGDVEERKRLAAGGKKVIAESNDHFILLARLIDDGARAVRKIFESEVEEVRERAYAKIAEAKFALYGEDIYPDATFTLRFAFGMPLGYADGGIDFPYQTTISGTFAHAEKHNNEKPWQLPKSWLEHKEELLSDTKCLNFVTTHDSHGGNSGSPVIDKDLRIVGLLFDGNLQSLGNTFVYIKHAVDPSRSVSVHAAGILDLLKRVYKTERLIRELTA</sequence>
<dbReference type="AlphaFoldDB" id="A0A0G1U9T6"/>
<reference evidence="7 8" key="1">
    <citation type="journal article" date="2015" name="Nature">
        <title>rRNA introns, odd ribosomes, and small enigmatic genomes across a large radiation of phyla.</title>
        <authorList>
            <person name="Brown C.T."/>
            <person name="Hug L.A."/>
            <person name="Thomas B.C."/>
            <person name="Sharon I."/>
            <person name="Castelle C.J."/>
            <person name="Singh A."/>
            <person name="Wilkins M.J."/>
            <person name="Williams K.H."/>
            <person name="Banfield J.F."/>
        </authorList>
    </citation>
    <scope>NUCLEOTIDE SEQUENCE [LARGE SCALE GENOMIC DNA]</scope>
</reference>
<evidence type="ECO:0000313" key="7">
    <source>
        <dbReference type="EMBL" id="KKU90931.1"/>
    </source>
</evidence>
<organism evidence="7 8">
    <name type="scientific">Candidatus Jorgensenbacteria bacterium GW2011_GWA1_48_11</name>
    <dbReference type="NCBI Taxonomy" id="1618660"/>
    <lineage>
        <taxon>Bacteria</taxon>
        <taxon>Candidatus Joergenseniibacteriota</taxon>
    </lineage>
</organism>
<dbReference type="InterPro" id="IPR019500">
    <property type="entry name" value="Pep_S46"/>
</dbReference>
<dbReference type="GO" id="GO:0006508">
    <property type="term" value="P:proteolysis"/>
    <property type="evidence" value="ECO:0007669"/>
    <property type="project" value="UniProtKB-KW"/>
</dbReference>
<protein>
    <recommendedName>
        <fullName evidence="6">Dipeptidyl-peptidase</fullName>
        <ecNumber evidence="6">3.4.14.-</ecNumber>
    </recommendedName>
</protein>
<dbReference type="EMBL" id="LCPF01000005">
    <property type="protein sequence ID" value="KKU90931.1"/>
    <property type="molecule type" value="Genomic_DNA"/>
</dbReference>